<dbReference type="RefSeq" id="WP_039233547.1">
    <property type="nucleotide sequence ID" value="NZ_JWIR02000029.1"/>
</dbReference>
<dbReference type="EMBL" id="JWIR02000029">
    <property type="protein sequence ID" value="KKB40477.1"/>
    <property type="molecule type" value="Genomic_DNA"/>
</dbReference>
<dbReference type="SMART" id="SM00226">
    <property type="entry name" value="LMWPc"/>
    <property type="match status" value="1"/>
</dbReference>
<evidence type="ECO:0000313" key="4">
    <source>
        <dbReference type="Proteomes" id="UP000031563"/>
    </source>
</evidence>
<accession>A0A0F5HQQ4</accession>
<sequence length="145" mass="16220">MKSKNILFFSTSNELSIMAEGWASKLNEPALNFISTSFDKALDPSLSIEAMKEVNIDITDKEPASLAPKLINEADLIVNIYDSDYDQGLTLPLASDKKVLYWDIPNPAYCKDVIEKWAAYQIVCDELAGHVKQLEKDLKSPPPKQ</sequence>
<feature type="domain" description="Phosphotyrosine protein phosphatase I" evidence="2">
    <location>
        <begin position="4"/>
        <end position="137"/>
    </location>
</feature>
<gene>
    <name evidence="3" type="ORF">QY95_01472</name>
</gene>
<dbReference type="PANTHER" id="PTHR43428">
    <property type="entry name" value="ARSENATE REDUCTASE"/>
    <property type="match status" value="1"/>
</dbReference>
<keyword evidence="1" id="KW-0059">Arsenical resistance</keyword>
<dbReference type="InterPro" id="IPR023485">
    <property type="entry name" value="Ptyr_pPase"/>
</dbReference>
<evidence type="ECO:0000259" key="2">
    <source>
        <dbReference type="SMART" id="SM00226"/>
    </source>
</evidence>
<name>A0A0F5I5P4_BACTR</name>
<dbReference type="PANTHER" id="PTHR43428:SF1">
    <property type="entry name" value="ARSENATE REDUCTASE"/>
    <property type="match status" value="1"/>
</dbReference>
<evidence type="ECO:0000313" key="3">
    <source>
        <dbReference type="EMBL" id="KKB40477.1"/>
    </source>
</evidence>
<dbReference type="Gene3D" id="3.40.50.2300">
    <property type="match status" value="1"/>
</dbReference>
<dbReference type="SUPFAM" id="SSF52788">
    <property type="entry name" value="Phosphotyrosine protein phosphatases I"/>
    <property type="match status" value="1"/>
</dbReference>
<dbReference type="Proteomes" id="UP000031563">
    <property type="component" value="Unassembled WGS sequence"/>
</dbReference>
<comment type="caution">
    <text evidence="3">The sequence shown here is derived from an EMBL/GenBank/DDBJ whole genome shotgun (WGS) entry which is preliminary data.</text>
</comment>
<accession>A0A0F5I5P4</accession>
<dbReference type="InterPro" id="IPR036196">
    <property type="entry name" value="Ptyr_pPase_sf"/>
</dbReference>
<dbReference type="STRING" id="1221996.QY95_01472"/>
<dbReference type="GO" id="GO:0046685">
    <property type="term" value="P:response to arsenic-containing substance"/>
    <property type="evidence" value="ECO:0007669"/>
    <property type="project" value="UniProtKB-KW"/>
</dbReference>
<keyword evidence="4" id="KW-1185">Reference proteome</keyword>
<dbReference type="OrthoDB" id="2360978at2"/>
<dbReference type="AlphaFoldDB" id="A0A0F5I5P4"/>
<evidence type="ECO:0000256" key="1">
    <source>
        <dbReference type="ARBA" id="ARBA00022849"/>
    </source>
</evidence>
<organism evidence="3 4">
    <name type="scientific">Bacillus thermotolerans</name>
    <name type="common">Quasibacillus thermotolerans</name>
    <dbReference type="NCBI Taxonomy" id="1221996"/>
    <lineage>
        <taxon>Bacteria</taxon>
        <taxon>Bacillati</taxon>
        <taxon>Bacillota</taxon>
        <taxon>Bacilli</taxon>
        <taxon>Bacillales</taxon>
        <taxon>Bacillaceae</taxon>
        <taxon>Bacillus</taxon>
    </lineage>
</organism>
<proteinExistence type="predicted"/>
<reference evidence="3" key="1">
    <citation type="submission" date="2015-02" db="EMBL/GenBank/DDBJ databases">
        <title>Genome Assembly of Bacillaceae bacterium MTCC 8252.</title>
        <authorList>
            <person name="Verma A."/>
            <person name="Khatri I."/>
            <person name="Mual P."/>
            <person name="Subramanian S."/>
            <person name="Krishnamurthi S."/>
        </authorList>
    </citation>
    <scope>NUCLEOTIDE SEQUENCE [LARGE SCALE GENOMIC DNA]</scope>
    <source>
        <strain evidence="3">MTCC 8252</strain>
    </source>
</reference>
<protein>
    <submittedName>
        <fullName evidence="3">Arsenate reductase</fullName>
    </submittedName>
</protein>